<protein>
    <submittedName>
        <fullName evidence="2">Uncharacterized protein</fullName>
    </submittedName>
</protein>
<sequence length="361" mass="40014">MSSLSYSDAITKGRALLSLLPSRPKEDPLAPIAASSSTSTPPPSSPSTCDDPSSSPGPEPEPSFDPEALLDSPFTQYTDLAKHGYLEELSLEPFSMTPLWECLRGLGVDWRRDTERGGKNEVVHHVHAEECCISGILYPKTDAYFSQIVNREEGVLIAHLNYTPVYMGLVQNPPVSTYPDLHHWSDVAFLQYIGQNPSYPVKFDYIIRYSVQNAATLSVIEHILSLHGIGELPKWPGIEFGMEMEEGEAIAGTPNGKGVVWMLRQHRRGLGRKRVRRVNFTTHGSHGLGIYEDGPLMLLIDSVVYNLRDGKATCAPMEARLCFTMVTIFRLESEENAEALTMGILEESLSKGCEYVDAVRD</sequence>
<dbReference type="OrthoDB" id="5337308at2759"/>
<dbReference type="EMBL" id="ML977000">
    <property type="protein sequence ID" value="KAF1954113.1"/>
    <property type="molecule type" value="Genomic_DNA"/>
</dbReference>
<feature type="region of interest" description="Disordered" evidence="1">
    <location>
        <begin position="18"/>
        <end position="69"/>
    </location>
</feature>
<dbReference type="AlphaFoldDB" id="A0A6A5TML1"/>
<proteinExistence type="predicted"/>
<name>A0A6A5TML1_9PLEO</name>
<dbReference type="Gene3D" id="3.30.1330.80">
    <property type="entry name" value="Hypothetical protein, similar to alpha- acetolactate decarboxylase, domain 2"/>
    <property type="match status" value="1"/>
</dbReference>
<evidence type="ECO:0000256" key="1">
    <source>
        <dbReference type="SAM" id="MobiDB-lite"/>
    </source>
</evidence>
<organism evidence="2 3">
    <name type="scientific">Byssothecium circinans</name>
    <dbReference type="NCBI Taxonomy" id="147558"/>
    <lineage>
        <taxon>Eukaryota</taxon>
        <taxon>Fungi</taxon>
        <taxon>Dikarya</taxon>
        <taxon>Ascomycota</taxon>
        <taxon>Pezizomycotina</taxon>
        <taxon>Dothideomycetes</taxon>
        <taxon>Pleosporomycetidae</taxon>
        <taxon>Pleosporales</taxon>
        <taxon>Massarineae</taxon>
        <taxon>Massarinaceae</taxon>
        <taxon>Byssothecium</taxon>
    </lineage>
</organism>
<evidence type="ECO:0000313" key="3">
    <source>
        <dbReference type="Proteomes" id="UP000800035"/>
    </source>
</evidence>
<gene>
    <name evidence="2" type="ORF">CC80DRAFT_595257</name>
</gene>
<keyword evidence="3" id="KW-1185">Reference proteome</keyword>
<dbReference type="Proteomes" id="UP000800035">
    <property type="component" value="Unassembled WGS sequence"/>
</dbReference>
<accession>A0A6A5TML1</accession>
<evidence type="ECO:0000313" key="2">
    <source>
        <dbReference type="EMBL" id="KAF1954113.1"/>
    </source>
</evidence>
<reference evidence="2" key="1">
    <citation type="journal article" date="2020" name="Stud. Mycol.">
        <title>101 Dothideomycetes genomes: a test case for predicting lifestyles and emergence of pathogens.</title>
        <authorList>
            <person name="Haridas S."/>
            <person name="Albert R."/>
            <person name="Binder M."/>
            <person name="Bloem J."/>
            <person name="Labutti K."/>
            <person name="Salamov A."/>
            <person name="Andreopoulos B."/>
            <person name="Baker S."/>
            <person name="Barry K."/>
            <person name="Bills G."/>
            <person name="Bluhm B."/>
            <person name="Cannon C."/>
            <person name="Castanera R."/>
            <person name="Culley D."/>
            <person name="Daum C."/>
            <person name="Ezra D."/>
            <person name="Gonzalez J."/>
            <person name="Henrissat B."/>
            <person name="Kuo A."/>
            <person name="Liang C."/>
            <person name="Lipzen A."/>
            <person name="Lutzoni F."/>
            <person name="Magnuson J."/>
            <person name="Mondo S."/>
            <person name="Nolan M."/>
            <person name="Ohm R."/>
            <person name="Pangilinan J."/>
            <person name="Park H.-J."/>
            <person name="Ramirez L."/>
            <person name="Alfaro M."/>
            <person name="Sun H."/>
            <person name="Tritt A."/>
            <person name="Yoshinaga Y."/>
            <person name="Zwiers L.-H."/>
            <person name="Turgeon B."/>
            <person name="Goodwin S."/>
            <person name="Spatafora J."/>
            <person name="Crous P."/>
            <person name="Grigoriev I."/>
        </authorList>
    </citation>
    <scope>NUCLEOTIDE SEQUENCE</scope>
    <source>
        <strain evidence="2">CBS 675.92</strain>
    </source>
</reference>